<dbReference type="Proteomes" id="UP000054097">
    <property type="component" value="Unassembled WGS sequence"/>
</dbReference>
<dbReference type="HOGENOM" id="CLU_024005_0_0_1"/>
<feature type="compositionally biased region" description="Low complexity" evidence="1">
    <location>
        <begin position="315"/>
        <end position="331"/>
    </location>
</feature>
<dbReference type="OrthoDB" id="440673at2759"/>
<feature type="region of interest" description="Disordered" evidence="1">
    <location>
        <begin position="266"/>
        <end position="422"/>
    </location>
</feature>
<feature type="compositionally biased region" description="Basic residues" evidence="1">
    <location>
        <begin position="301"/>
        <end position="314"/>
    </location>
</feature>
<feature type="compositionally biased region" description="Low complexity" evidence="1">
    <location>
        <begin position="383"/>
        <end position="396"/>
    </location>
</feature>
<organism evidence="2 3">
    <name type="scientific">Serendipita vermifera MAFF 305830</name>
    <dbReference type="NCBI Taxonomy" id="933852"/>
    <lineage>
        <taxon>Eukaryota</taxon>
        <taxon>Fungi</taxon>
        <taxon>Dikarya</taxon>
        <taxon>Basidiomycota</taxon>
        <taxon>Agaricomycotina</taxon>
        <taxon>Agaricomycetes</taxon>
        <taxon>Sebacinales</taxon>
        <taxon>Serendipitaceae</taxon>
        <taxon>Serendipita</taxon>
    </lineage>
</organism>
<evidence type="ECO:0000313" key="3">
    <source>
        <dbReference type="Proteomes" id="UP000054097"/>
    </source>
</evidence>
<name>A0A0C3BC11_SERVB</name>
<proteinExistence type="predicted"/>
<evidence type="ECO:0000313" key="2">
    <source>
        <dbReference type="EMBL" id="KIM34370.1"/>
    </source>
</evidence>
<evidence type="ECO:0000256" key="1">
    <source>
        <dbReference type="SAM" id="MobiDB-lite"/>
    </source>
</evidence>
<feature type="region of interest" description="Disordered" evidence="1">
    <location>
        <begin position="100"/>
        <end position="121"/>
    </location>
</feature>
<dbReference type="STRING" id="933852.A0A0C3BC11"/>
<accession>A0A0C3BC11</accession>
<feature type="region of interest" description="Disordered" evidence="1">
    <location>
        <begin position="211"/>
        <end position="247"/>
    </location>
</feature>
<keyword evidence="3" id="KW-1185">Reference proteome</keyword>
<protein>
    <submittedName>
        <fullName evidence="2">Uncharacterized protein</fullName>
    </submittedName>
</protein>
<reference evidence="2 3" key="1">
    <citation type="submission" date="2014-04" db="EMBL/GenBank/DDBJ databases">
        <authorList>
            <consortium name="DOE Joint Genome Institute"/>
            <person name="Kuo A."/>
            <person name="Zuccaro A."/>
            <person name="Kohler A."/>
            <person name="Nagy L.G."/>
            <person name="Floudas D."/>
            <person name="Copeland A."/>
            <person name="Barry K.W."/>
            <person name="Cichocki N."/>
            <person name="Veneault-Fourrey C."/>
            <person name="LaButti K."/>
            <person name="Lindquist E.A."/>
            <person name="Lipzen A."/>
            <person name="Lundell T."/>
            <person name="Morin E."/>
            <person name="Murat C."/>
            <person name="Sun H."/>
            <person name="Tunlid A."/>
            <person name="Henrissat B."/>
            <person name="Grigoriev I.V."/>
            <person name="Hibbett D.S."/>
            <person name="Martin F."/>
            <person name="Nordberg H.P."/>
            <person name="Cantor M.N."/>
            <person name="Hua S.X."/>
        </authorList>
    </citation>
    <scope>NUCLEOTIDE SEQUENCE [LARGE SCALE GENOMIC DNA]</scope>
    <source>
        <strain evidence="2 3">MAFF 305830</strain>
    </source>
</reference>
<dbReference type="AlphaFoldDB" id="A0A0C3BC11"/>
<reference evidence="3" key="2">
    <citation type="submission" date="2015-01" db="EMBL/GenBank/DDBJ databases">
        <title>Evolutionary Origins and Diversification of the Mycorrhizal Mutualists.</title>
        <authorList>
            <consortium name="DOE Joint Genome Institute"/>
            <consortium name="Mycorrhizal Genomics Consortium"/>
            <person name="Kohler A."/>
            <person name="Kuo A."/>
            <person name="Nagy L.G."/>
            <person name="Floudas D."/>
            <person name="Copeland A."/>
            <person name="Barry K.W."/>
            <person name="Cichocki N."/>
            <person name="Veneault-Fourrey C."/>
            <person name="LaButti K."/>
            <person name="Lindquist E.A."/>
            <person name="Lipzen A."/>
            <person name="Lundell T."/>
            <person name="Morin E."/>
            <person name="Murat C."/>
            <person name="Riley R."/>
            <person name="Ohm R."/>
            <person name="Sun H."/>
            <person name="Tunlid A."/>
            <person name="Henrissat B."/>
            <person name="Grigoriev I.V."/>
            <person name="Hibbett D.S."/>
            <person name="Martin F."/>
        </authorList>
    </citation>
    <scope>NUCLEOTIDE SEQUENCE [LARGE SCALE GENOMIC DNA]</scope>
    <source>
        <strain evidence="3">MAFF 305830</strain>
    </source>
</reference>
<gene>
    <name evidence="2" type="ORF">M408DRAFT_94658</name>
</gene>
<feature type="compositionally biased region" description="Polar residues" evidence="1">
    <location>
        <begin position="339"/>
        <end position="357"/>
    </location>
</feature>
<dbReference type="EMBL" id="KN824277">
    <property type="protein sequence ID" value="KIM34370.1"/>
    <property type="molecule type" value="Genomic_DNA"/>
</dbReference>
<sequence length="497" mass="55174">MGLIFLSEAESLDARLGFAVLNTKDIFSWIQILHRGDEIEFSPEMAIIVPSSRKDVMWPALLMKASDGLYAPYIIRLLARSHLLLKYGLEWPDRWKAGQGKLPEQHIPDPQSAAHDPSTDKPLRENDLLAMLMVGSQITEIERVAEEIVRVVTSGGTWCRNEYVAPEAGWPAEWEEPKGTTKDVWGVVEANPIPEETTVARATLTTSASLSDASMMQSMPPPPPPQVRRQSPALSEKKASPQLPIGRVLNDDVLSNLLHAPMKMATATPPRQVEDEHKTPIPSDFRVSLPNVSKPVDNTAKSRRAKAKAKKAAKAKATNTSALESESSMAEAESDDIETNPSRSITSTPAPKWNTPTFGIVDDRLSDEEDEISNEPTSAPASVQTTPVHTVTQQDVRSLEKLSRKKGKQKEQQPPAKPPTFLKYHQKGYIPENMDATSAIDPKLAQEVIVPALVKKGGGFPVLDRNDWIRELLQLIHTDKKFVDEIYNKYKERQSTR</sequence>